<dbReference type="Proteomes" id="UP000631300">
    <property type="component" value="Unassembled WGS sequence"/>
</dbReference>
<dbReference type="EMBL" id="BMXP01000015">
    <property type="protein sequence ID" value="GGW97188.1"/>
    <property type="molecule type" value="Genomic_DNA"/>
</dbReference>
<accession>A0A918JQZ8</accession>
<evidence type="ECO:0000259" key="2">
    <source>
        <dbReference type="Pfam" id="PF00589"/>
    </source>
</evidence>
<dbReference type="Pfam" id="PF00589">
    <property type="entry name" value="Phage_integrase"/>
    <property type="match status" value="1"/>
</dbReference>
<dbReference type="InterPro" id="IPR013762">
    <property type="entry name" value="Integrase-like_cat_sf"/>
</dbReference>
<keyword evidence="4" id="KW-1185">Reference proteome</keyword>
<dbReference type="SUPFAM" id="SSF56349">
    <property type="entry name" value="DNA breaking-rejoining enzymes"/>
    <property type="match status" value="1"/>
</dbReference>
<name>A0A918JQZ8_9ALTE</name>
<dbReference type="GO" id="GO:0015074">
    <property type="term" value="P:DNA integration"/>
    <property type="evidence" value="ECO:0007669"/>
    <property type="project" value="InterPro"/>
</dbReference>
<dbReference type="InterPro" id="IPR002104">
    <property type="entry name" value="Integrase_catalytic"/>
</dbReference>
<dbReference type="Gene3D" id="1.10.443.10">
    <property type="entry name" value="Intergrase catalytic core"/>
    <property type="match status" value="1"/>
</dbReference>
<evidence type="ECO:0000313" key="4">
    <source>
        <dbReference type="Proteomes" id="UP000631300"/>
    </source>
</evidence>
<gene>
    <name evidence="3" type="ORF">GCM10007391_34070</name>
</gene>
<comment type="caution">
    <text evidence="3">The sequence shown here is derived from an EMBL/GenBank/DDBJ whole genome shotgun (WGS) entry which is preliminary data.</text>
</comment>
<dbReference type="GO" id="GO:0003677">
    <property type="term" value="F:DNA binding"/>
    <property type="evidence" value="ECO:0007669"/>
    <property type="project" value="InterPro"/>
</dbReference>
<dbReference type="AlphaFoldDB" id="A0A918JQZ8"/>
<keyword evidence="1" id="KW-0233">DNA recombination</keyword>
<reference evidence="3" key="2">
    <citation type="submission" date="2020-09" db="EMBL/GenBank/DDBJ databases">
        <authorList>
            <person name="Sun Q."/>
            <person name="Kim S."/>
        </authorList>
    </citation>
    <scope>NUCLEOTIDE SEQUENCE</scope>
    <source>
        <strain evidence="3">KCTC 22164</strain>
    </source>
</reference>
<organism evidence="3 4">
    <name type="scientific">Alteromonas halophila</name>
    <dbReference type="NCBI Taxonomy" id="516698"/>
    <lineage>
        <taxon>Bacteria</taxon>
        <taxon>Pseudomonadati</taxon>
        <taxon>Pseudomonadota</taxon>
        <taxon>Gammaproteobacteria</taxon>
        <taxon>Alteromonadales</taxon>
        <taxon>Alteromonadaceae</taxon>
        <taxon>Alteromonas/Salinimonas group</taxon>
        <taxon>Alteromonas</taxon>
    </lineage>
</organism>
<evidence type="ECO:0000313" key="3">
    <source>
        <dbReference type="EMBL" id="GGW97188.1"/>
    </source>
</evidence>
<reference evidence="3" key="1">
    <citation type="journal article" date="2014" name="Int. J. Syst. Evol. Microbiol.">
        <title>Complete genome sequence of Corynebacterium casei LMG S-19264T (=DSM 44701T), isolated from a smear-ripened cheese.</title>
        <authorList>
            <consortium name="US DOE Joint Genome Institute (JGI-PGF)"/>
            <person name="Walter F."/>
            <person name="Albersmeier A."/>
            <person name="Kalinowski J."/>
            <person name="Ruckert C."/>
        </authorList>
    </citation>
    <scope>NUCLEOTIDE SEQUENCE</scope>
    <source>
        <strain evidence="3">KCTC 22164</strain>
    </source>
</reference>
<evidence type="ECO:0000256" key="1">
    <source>
        <dbReference type="ARBA" id="ARBA00023172"/>
    </source>
</evidence>
<dbReference type="InterPro" id="IPR011010">
    <property type="entry name" value="DNA_brk_join_enz"/>
</dbReference>
<protein>
    <recommendedName>
        <fullName evidence="2">Tyr recombinase domain-containing protein</fullName>
    </recommendedName>
</protein>
<proteinExistence type="predicted"/>
<sequence length="328" mass="37865">MNVESIYSLCVDDLVDAHPATGKPCLRYWKDRSDGQKLYHLDIFKADLQWLTHSQGSQVKGIFDDVLKLTNRIREKAPPEHKNKLWLFETHNGLIKSLPLVHHVTKAIKNFTTRHQIFDYHSGVKILETTRFRPTFVSELIEQGVSIREVQLLMGHKSLYATMRYLDIHDFGRMAREKIRKKLLEIHRNAQSSVRKTPNKRVSQKNKEHSIPISTPLATCKNIFDPPESVKSLSNYTPGKPCSTYNMCLSCPNMIITQTDLPQLFAMKRDYLTKIQNSRILDTPFGKVIKNNLALLNPILDARYSEFSAQELDEAERLSLYVETTELI</sequence>
<dbReference type="GO" id="GO:0006310">
    <property type="term" value="P:DNA recombination"/>
    <property type="evidence" value="ECO:0007669"/>
    <property type="project" value="UniProtKB-KW"/>
</dbReference>
<feature type="domain" description="Tyr recombinase" evidence="2">
    <location>
        <begin position="73"/>
        <end position="168"/>
    </location>
</feature>